<gene>
    <name evidence="1" type="ORF">IAB80_04840</name>
</gene>
<organism evidence="1 2">
    <name type="scientific">Candidatus Cryptobacteroides excrementipullorum</name>
    <dbReference type="NCBI Taxonomy" id="2840761"/>
    <lineage>
        <taxon>Bacteria</taxon>
        <taxon>Pseudomonadati</taxon>
        <taxon>Bacteroidota</taxon>
        <taxon>Bacteroidia</taxon>
        <taxon>Bacteroidales</taxon>
        <taxon>Candidatus Cryptobacteroides</taxon>
    </lineage>
</organism>
<accession>A0A9D9ISW5</accession>
<proteinExistence type="predicted"/>
<evidence type="ECO:0000313" key="1">
    <source>
        <dbReference type="EMBL" id="MBO8478192.1"/>
    </source>
</evidence>
<reference evidence="1" key="1">
    <citation type="submission" date="2020-10" db="EMBL/GenBank/DDBJ databases">
        <authorList>
            <person name="Gilroy R."/>
        </authorList>
    </citation>
    <scope>NUCLEOTIDE SEQUENCE</scope>
    <source>
        <strain evidence="1">2478</strain>
    </source>
</reference>
<name>A0A9D9ISW5_9BACT</name>
<sequence length="95" mass="11061">MMDLRDYTAIYKDADRQILVNKSEFNYSLVAKDGDAFTEILVSAEEIDNSMTFPEAEKMSWKKQFELLFGNKNGFDGLIKYCDENEISTQILNWD</sequence>
<dbReference type="Proteomes" id="UP000823771">
    <property type="component" value="Unassembled WGS sequence"/>
</dbReference>
<reference evidence="1" key="2">
    <citation type="journal article" date="2021" name="PeerJ">
        <title>Extensive microbial diversity within the chicken gut microbiome revealed by metagenomics and culture.</title>
        <authorList>
            <person name="Gilroy R."/>
            <person name="Ravi A."/>
            <person name="Getino M."/>
            <person name="Pursley I."/>
            <person name="Horton D.L."/>
            <person name="Alikhan N.F."/>
            <person name="Baker D."/>
            <person name="Gharbi K."/>
            <person name="Hall N."/>
            <person name="Watson M."/>
            <person name="Adriaenssens E.M."/>
            <person name="Foster-Nyarko E."/>
            <person name="Jarju S."/>
            <person name="Secka A."/>
            <person name="Antonio M."/>
            <person name="Oren A."/>
            <person name="Chaudhuri R.R."/>
            <person name="La Ragione R."/>
            <person name="Hildebrand F."/>
            <person name="Pallen M.J."/>
        </authorList>
    </citation>
    <scope>NUCLEOTIDE SEQUENCE</scope>
    <source>
        <strain evidence="1">2478</strain>
    </source>
</reference>
<dbReference type="AlphaFoldDB" id="A0A9D9ISW5"/>
<evidence type="ECO:0000313" key="2">
    <source>
        <dbReference type="Proteomes" id="UP000823771"/>
    </source>
</evidence>
<protein>
    <submittedName>
        <fullName evidence="1">Uncharacterized protein</fullName>
    </submittedName>
</protein>
<dbReference type="EMBL" id="JADILZ010000041">
    <property type="protein sequence ID" value="MBO8478192.1"/>
    <property type="molecule type" value="Genomic_DNA"/>
</dbReference>
<comment type="caution">
    <text evidence="1">The sequence shown here is derived from an EMBL/GenBank/DDBJ whole genome shotgun (WGS) entry which is preliminary data.</text>
</comment>